<evidence type="ECO:0000256" key="6">
    <source>
        <dbReference type="ARBA" id="ARBA00022741"/>
    </source>
</evidence>
<comment type="caution">
    <text evidence="17">The sequence shown here is derived from an EMBL/GenBank/DDBJ whole genome shotgun (WGS) entry which is preliminary data.</text>
</comment>
<dbReference type="GO" id="GO:0003924">
    <property type="term" value="F:GTPase activity"/>
    <property type="evidence" value="ECO:0007669"/>
    <property type="project" value="InterPro"/>
</dbReference>
<keyword evidence="12" id="KW-0624">Polysaccharide degradation</keyword>
<dbReference type="PROSITE" id="PS51910">
    <property type="entry name" value="GH18_2"/>
    <property type="match status" value="1"/>
</dbReference>
<dbReference type="Pfam" id="PF03144">
    <property type="entry name" value="GTP_EFTU_D2"/>
    <property type="match status" value="1"/>
</dbReference>
<feature type="compositionally biased region" description="Basic and acidic residues" evidence="14">
    <location>
        <begin position="11"/>
        <end position="20"/>
    </location>
</feature>
<dbReference type="FunFam" id="3.20.20.80:FF:000075">
    <property type="entry name" value="Sporulation-specific chitinase"/>
    <property type="match status" value="1"/>
</dbReference>
<evidence type="ECO:0000256" key="5">
    <source>
        <dbReference type="ARBA" id="ARBA00022525"/>
    </source>
</evidence>
<dbReference type="AlphaFoldDB" id="A0AAW0E020"/>
<dbReference type="Pfam" id="PF00009">
    <property type="entry name" value="GTP_EFTU"/>
    <property type="match status" value="1"/>
</dbReference>
<keyword evidence="9" id="KW-0342">GTP-binding</keyword>
<keyword evidence="10" id="KW-0119">Carbohydrate metabolism</keyword>
<accession>A0AAW0E020</accession>
<dbReference type="SUPFAM" id="SSF52540">
    <property type="entry name" value="P-loop containing nucleoside triphosphate hydrolases"/>
    <property type="match status" value="1"/>
</dbReference>
<dbReference type="EMBL" id="JAWWNJ010000004">
    <property type="protein sequence ID" value="KAK7057183.1"/>
    <property type="molecule type" value="Genomic_DNA"/>
</dbReference>
<keyword evidence="8" id="KW-0146">Chitin degradation</keyword>
<dbReference type="FunFam" id="3.40.50.300:FF:000091">
    <property type="entry name" value="Probable GTP-binding protein 1"/>
    <property type="match status" value="1"/>
</dbReference>
<keyword evidence="18" id="KW-1185">Reference proteome</keyword>
<dbReference type="GO" id="GO:0008843">
    <property type="term" value="F:endochitinase activity"/>
    <property type="evidence" value="ECO:0007669"/>
    <property type="project" value="UniProtKB-EC"/>
</dbReference>
<keyword evidence="11 13" id="KW-0326">Glycosidase</keyword>
<dbReference type="PANTHER" id="PTHR43721:SF9">
    <property type="entry name" value="GTP-BINDING PROTEIN 1"/>
    <property type="match status" value="1"/>
</dbReference>
<dbReference type="InterPro" id="IPR027417">
    <property type="entry name" value="P-loop_NTPase"/>
</dbReference>
<dbReference type="InterPro" id="IPR009000">
    <property type="entry name" value="Transl_B-barrel_sf"/>
</dbReference>
<dbReference type="SUPFAM" id="SSF51445">
    <property type="entry name" value="(Trans)glycosidases"/>
    <property type="match status" value="1"/>
</dbReference>
<dbReference type="InterPro" id="IPR035531">
    <property type="entry name" value="GTPBP1-like"/>
</dbReference>
<evidence type="ECO:0000256" key="12">
    <source>
        <dbReference type="ARBA" id="ARBA00023326"/>
    </source>
</evidence>
<protein>
    <recommendedName>
        <fullName evidence="4">chitinase</fullName>
        <ecNumber evidence="4">3.2.1.14</ecNumber>
    </recommendedName>
</protein>
<dbReference type="FunFam" id="2.40.30.10:FF:000014">
    <property type="entry name" value="Probable GTP-binding protein 1"/>
    <property type="match status" value="1"/>
</dbReference>
<comment type="catalytic activity">
    <reaction evidence="1">
        <text>Random endo-hydrolysis of N-acetyl-beta-D-glucosaminide (1-&gt;4)-beta-linkages in chitin and chitodextrins.</text>
        <dbReference type="EC" id="3.2.1.14"/>
    </reaction>
</comment>
<evidence type="ECO:0000313" key="17">
    <source>
        <dbReference type="EMBL" id="KAK7057183.1"/>
    </source>
</evidence>
<evidence type="ECO:0000256" key="2">
    <source>
        <dbReference type="ARBA" id="ARBA00004613"/>
    </source>
</evidence>
<dbReference type="Gene3D" id="3.10.50.10">
    <property type="match status" value="1"/>
</dbReference>
<evidence type="ECO:0000259" key="16">
    <source>
        <dbReference type="PROSITE" id="PS51910"/>
    </source>
</evidence>
<sequence length="1020" mass="112501">MATLRTFQNEMEEHSRELAKQRAVQAQAIAEKEKENKKPPATKGKSKDEGPDSPIASNGEPSDPATGLAELEEKILTKLLSNAASDHDNARDLLAGLLTQHSGEYVFRIGLQPPHAKLFAGEPTDDYEGWTGVGRTEQELDVIYKGIQTAVEEVGGKTSVLFENRTGSARLSLLLRLPPPNVSLTPEVRCAVVGNVDSGKSTTLGVLTRGALDDGRGRARVGLFRHKHEIETGRTSSVGMEILGFSPNGAPILPKTANSNDPDVIRREKLGWEEISIQAAKIVSFIDLAGHERYLKTTLYGLTSGAPSCVILMVGANAGLIGMSKEHLAIALALSVPVVVCITKIDMTPPNVLAETIKQVVKILKSPGCRKTPVFVKSIETAVEISTAFGKDNEGDQDKFAVNQPLEFSVTEVWSVPYVGTVANGIINNGSIKTGDAVLLGPDSNGNYQSTVVKSMQRKRANVTSAEAGQCVSLALKRIRKAAVRKGMVLVHKTDNPPKAAVRQTVRIIGMDAQCLRTGDRATVQFEFISHPEFIKEGMKLLFREGKTKFNAMPQDKPPPRKLWNVKSLLLTATFIFTSLALSFWLNQPIRASFADLLRFRGSGTESTNTLADTGAITSTDMSYGGKKTVGYFVNWGIYGRKYPPTLIPTNLTHILYAFADVRQDSGEVHLTDDWADKDIHYPGDSWNDSGDNLYGNLKAIYKLKQQHRHLKVLLSIGGWTYSPHFHPVVVSPALRAKFVHSSIKLLEDFGFDGLDLDYEYPGDHSQAVGYAELLRELRYGLDQHARAKGADYKFLLTIAAPCGPDNYQKLVVREMDKYLDFWNLMAYDFAGSWDQVANHQANVFGGPISVSTAVNWYHSQGVERSKLIVGMPLYGRSFTNTEGPGRPFSGIGPGSWEKGVYDYRALPLPGSHIFRDEQAIASWTYDYQKKEMISFDSEEVARWKGEWIRKEGLGGSMFWELSGDKGNDRPEMERGSGKDPQPGPSLIKVVQEFMGEPDRSPNWLRYEGSRFENMRNGMP</sequence>
<dbReference type="Pfam" id="PF00704">
    <property type="entry name" value="Glyco_hydro_18"/>
    <property type="match status" value="1"/>
</dbReference>
<dbReference type="PROSITE" id="PS51722">
    <property type="entry name" value="G_TR_2"/>
    <property type="match status" value="1"/>
</dbReference>
<name>A0AAW0E020_9AGAR</name>
<evidence type="ECO:0000256" key="9">
    <source>
        <dbReference type="ARBA" id="ARBA00023134"/>
    </source>
</evidence>
<reference evidence="17 18" key="1">
    <citation type="journal article" date="2024" name="J Genomics">
        <title>Draft genome sequencing and assembly of Favolaschia claudopus CIRM-BRFM 2984 isolated from oak limbs.</title>
        <authorList>
            <person name="Navarro D."/>
            <person name="Drula E."/>
            <person name="Chaduli D."/>
            <person name="Cazenave R."/>
            <person name="Ahrendt S."/>
            <person name="Wang J."/>
            <person name="Lipzen A."/>
            <person name="Daum C."/>
            <person name="Barry K."/>
            <person name="Grigoriev I.V."/>
            <person name="Favel A."/>
            <person name="Rosso M.N."/>
            <person name="Martin F."/>
        </authorList>
    </citation>
    <scope>NUCLEOTIDE SEQUENCE [LARGE SCALE GENOMIC DNA]</scope>
    <source>
        <strain evidence="17 18">CIRM-BRFM 2984</strain>
    </source>
</reference>
<dbReference type="InterPro" id="IPR017853">
    <property type="entry name" value="GH"/>
</dbReference>
<dbReference type="InterPro" id="IPR004161">
    <property type="entry name" value="EFTu-like_2"/>
</dbReference>
<evidence type="ECO:0000256" key="14">
    <source>
        <dbReference type="SAM" id="MobiDB-lite"/>
    </source>
</evidence>
<dbReference type="GO" id="GO:0006032">
    <property type="term" value="P:chitin catabolic process"/>
    <property type="evidence" value="ECO:0007669"/>
    <property type="project" value="UniProtKB-KW"/>
</dbReference>
<evidence type="ECO:0000256" key="13">
    <source>
        <dbReference type="RuleBase" id="RU000489"/>
    </source>
</evidence>
<gene>
    <name evidence="17" type="ORF">R3P38DRAFT_3303767</name>
</gene>
<evidence type="ECO:0000256" key="8">
    <source>
        <dbReference type="ARBA" id="ARBA00023024"/>
    </source>
</evidence>
<evidence type="ECO:0000256" key="4">
    <source>
        <dbReference type="ARBA" id="ARBA00012729"/>
    </source>
</evidence>
<dbReference type="FunFam" id="3.10.50.10:FF:000005">
    <property type="entry name" value="Endochitinase B1"/>
    <property type="match status" value="1"/>
</dbReference>
<dbReference type="SMART" id="SM00636">
    <property type="entry name" value="Glyco_18"/>
    <property type="match status" value="1"/>
</dbReference>
<dbReference type="Gene3D" id="3.20.20.80">
    <property type="entry name" value="Glycosidases"/>
    <property type="match status" value="1"/>
</dbReference>
<evidence type="ECO:0000313" key="18">
    <source>
        <dbReference type="Proteomes" id="UP001362999"/>
    </source>
</evidence>
<dbReference type="EC" id="3.2.1.14" evidence="4"/>
<keyword evidence="6" id="KW-0547">Nucleotide-binding</keyword>
<evidence type="ECO:0000256" key="10">
    <source>
        <dbReference type="ARBA" id="ARBA00023277"/>
    </source>
</evidence>
<feature type="compositionally biased region" description="Basic and acidic residues" evidence="14">
    <location>
        <begin position="963"/>
        <end position="978"/>
    </location>
</feature>
<dbReference type="CDD" id="cd06548">
    <property type="entry name" value="GH18_chitinase"/>
    <property type="match status" value="1"/>
</dbReference>
<evidence type="ECO:0000256" key="7">
    <source>
        <dbReference type="ARBA" id="ARBA00022801"/>
    </source>
</evidence>
<dbReference type="InterPro" id="IPR011583">
    <property type="entry name" value="Chitinase_II/V-like_cat"/>
</dbReference>
<organism evidence="17 18">
    <name type="scientific">Favolaschia claudopus</name>
    <dbReference type="NCBI Taxonomy" id="2862362"/>
    <lineage>
        <taxon>Eukaryota</taxon>
        <taxon>Fungi</taxon>
        <taxon>Dikarya</taxon>
        <taxon>Basidiomycota</taxon>
        <taxon>Agaricomycotina</taxon>
        <taxon>Agaricomycetes</taxon>
        <taxon>Agaricomycetidae</taxon>
        <taxon>Agaricales</taxon>
        <taxon>Marasmiineae</taxon>
        <taxon>Mycenaceae</taxon>
        <taxon>Favolaschia</taxon>
    </lineage>
</organism>
<dbReference type="InterPro" id="IPR029070">
    <property type="entry name" value="Chitinase_insertion_sf"/>
</dbReference>
<dbReference type="PANTHER" id="PTHR43721">
    <property type="entry name" value="ELONGATION FACTOR TU-RELATED"/>
    <property type="match status" value="1"/>
</dbReference>
<keyword evidence="7 13" id="KW-0378">Hydrolase</keyword>
<dbReference type="Proteomes" id="UP001362999">
    <property type="component" value="Unassembled WGS sequence"/>
</dbReference>
<dbReference type="InterPro" id="IPR001579">
    <property type="entry name" value="Glyco_hydro_18_chit_AS"/>
</dbReference>
<comment type="subcellular location">
    <subcellularLocation>
        <location evidence="2">Secreted</location>
    </subcellularLocation>
</comment>
<dbReference type="GO" id="GO:0003746">
    <property type="term" value="F:translation elongation factor activity"/>
    <property type="evidence" value="ECO:0007669"/>
    <property type="project" value="TreeGrafter"/>
</dbReference>
<dbReference type="InterPro" id="IPR050055">
    <property type="entry name" value="EF-Tu_GTPase"/>
</dbReference>
<dbReference type="Gene3D" id="3.40.50.300">
    <property type="entry name" value="P-loop containing nucleotide triphosphate hydrolases"/>
    <property type="match status" value="1"/>
</dbReference>
<dbReference type="SUPFAM" id="SSF50447">
    <property type="entry name" value="Translation proteins"/>
    <property type="match status" value="1"/>
</dbReference>
<evidence type="ECO:0000256" key="1">
    <source>
        <dbReference type="ARBA" id="ARBA00000822"/>
    </source>
</evidence>
<dbReference type="GO" id="GO:0000272">
    <property type="term" value="P:polysaccharide catabolic process"/>
    <property type="evidence" value="ECO:0007669"/>
    <property type="project" value="UniProtKB-KW"/>
</dbReference>
<proteinExistence type="inferred from homology"/>
<keyword evidence="5" id="KW-0964">Secreted</keyword>
<feature type="domain" description="GH18" evidence="16">
    <location>
        <begin position="627"/>
        <end position="998"/>
    </location>
</feature>
<dbReference type="Gene3D" id="2.40.30.10">
    <property type="entry name" value="Translation factors"/>
    <property type="match status" value="1"/>
</dbReference>
<dbReference type="InterPro" id="IPR000795">
    <property type="entry name" value="T_Tr_GTP-bd_dom"/>
</dbReference>
<comment type="similarity">
    <text evidence="3">Belongs to the glycosyl hydrolase 18 family. Chitinase class V subfamily.</text>
</comment>
<dbReference type="GO" id="GO:0005576">
    <property type="term" value="C:extracellular region"/>
    <property type="evidence" value="ECO:0007669"/>
    <property type="project" value="UniProtKB-SubCell"/>
</dbReference>
<dbReference type="CDD" id="cd04165">
    <property type="entry name" value="GTPBP1_like"/>
    <property type="match status" value="1"/>
</dbReference>
<feature type="region of interest" description="Disordered" evidence="14">
    <location>
        <begin position="1"/>
        <end position="66"/>
    </location>
</feature>
<dbReference type="PROSITE" id="PS01095">
    <property type="entry name" value="GH18_1"/>
    <property type="match status" value="1"/>
</dbReference>
<evidence type="ECO:0000256" key="11">
    <source>
        <dbReference type="ARBA" id="ARBA00023295"/>
    </source>
</evidence>
<dbReference type="SUPFAM" id="SSF54556">
    <property type="entry name" value="Chitinase insertion domain"/>
    <property type="match status" value="1"/>
</dbReference>
<dbReference type="GO" id="GO:0005525">
    <property type="term" value="F:GTP binding"/>
    <property type="evidence" value="ECO:0007669"/>
    <property type="project" value="UniProtKB-KW"/>
</dbReference>
<feature type="region of interest" description="Disordered" evidence="14">
    <location>
        <begin position="963"/>
        <end position="986"/>
    </location>
</feature>
<dbReference type="CDD" id="cd03694">
    <property type="entry name" value="GTPBP_II"/>
    <property type="match status" value="1"/>
</dbReference>
<evidence type="ECO:0000259" key="15">
    <source>
        <dbReference type="PROSITE" id="PS51722"/>
    </source>
</evidence>
<dbReference type="GO" id="GO:0008061">
    <property type="term" value="F:chitin binding"/>
    <property type="evidence" value="ECO:0007669"/>
    <property type="project" value="InterPro"/>
</dbReference>
<evidence type="ECO:0000256" key="3">
    <source>
        <dbReference type="ARBA" id="ARBA00008682"/>
    </source>
</evidence>
<feature type="domain" description="Tr-type G" evidence="15">
    <location>
        <begin position="185"/>
        <end position="418"/>
    </location>
</feature>
<dbReference type="InterPro" id="IPR001223">
    <property type="entry name" value="Glyco_hydro18_cat"/>
</dbReference>